<evidence type="ECO:0000313" key="3">
    <source>
        <dbReference type="Proteomes" id="UP000606786"/>
    </source>
</evidence>
<keyword evidence="1" id="KW-0472">Membrane</keyword>
<dbReference type="Proteomes" id="UP000606786">
    <property type="component" value="Unassembled WGS sequence"/>
</dbReference>
<dbReference type="AlphaFoldDB" id="A0A811V5W4"/>
<keyword evidence="1" id="KW-0812">Transmembrane</keyword>
<keyword evidence="1" id="KW-1133">Transmembrane helix</keyword>
<comment type="caution">
    <text evidence="2">The sequence shown here is derived from an EMBL/GenBank/DDBJ whole genome shotgun (WGS) entry which is preliminary data.</text>
</comment>
<evidence type="ECO:0000313" key="2">
    <source>
        <dbReference type="EMBL" id="CAD7005206.1"/>
    </source>
</evidence>
<gene>
    <name evidence="2" type="ORF">CCAP1982_LOCUS13566</name>
</gene>
<keyword evidence="3" id="KW-1185">Reference proteome</keyword>
<protein>
    <submittedName>
        <fullName evidence="2">(Mediterranean fruit fly) hypothetical protein</fullName>
    </submittedName>
</protein>
<reference evidence="2" key="1">
    <citation type="submission" date="2020-11" db="EMBL/GenBank/DDBJ databases">
        <authorList>
            <person name="Whitehead M."/>
        </authorList>
    </citation>
    <scope>NUCLEOTIDE SEQUENCE</scope>
    <source>
        <strain evidence="2">EGII</strain>
    </source>
</reference>
<accession>A0A811V5W4</accession>
<organism evidence="2 3">
    <name type="scientific">Ceratitis capitata</name>
    <name type="common">Mediterranean fruit fly</name>
    <name type="synonym">Tephritis capitata</name>
    <dbReference type="NCBI Taxonomy" id="7213"/>
    <lineage>
        <taxon>Eukaryota</taxon>
        <taxon>Metazoa</taxon>
        <taxon>Ecdysozoa</taxon>
        <taxon>Arthropoda</taxon>
        <taxon>Hexapoda</taxon>
        <taxon>Insecta</taxon>
        <taxon>Pterygota</taxon>
        <taxon>Neoptera</taxon>
        <taxon>Endopterygota</taxon>
        <taxon>Diptera</taxon>
        <taxon>Brachycera</taxon>
        <taxon>Muscomorpha</taxon>
        <taxon>Tephritoidea</taxon>
        <taxon>Tephritidae</taxon>
        <taxon>Ceratitis</taxon>
        <taxon>Ceratitis</taxon>
    </lineage>
</organism>
<evidence type="ECO:0000256" key="1">
    <source>
        <dbReference type="SAM" id="Phobius"/>
    </source>
</evidence>
<proteinExistence type="predicted"/>
<dbReference type="EMBL" id="CAJHJT010000034">
    <property type="protein sequence ID" value="CAD7005206.1"/>
    <property type="molecule type" value="Genomic_DNA"/>
</dbReference>
<sequence length="121" mass="13963">MQSHKCSSGATINLSRITFKTRQLQQTAEIHVKSAREALCNCPHNSGCGYQLFRVNNQRDHIEIFFISHLFVVYSFILCIFFLFFFFGVLLHHLTLYLVSEHLASAHFDNCTLQHGIIDTN</sequence>
<name>A0A811V5W4_CERCA</name>
<feature type="transmembrane region" description="Helical" evidence="1">
    <location>
        <begin position="64"/>
        <end position="91"/>
    </location>
</feature>